<dbReference type="PROSITE" id="PS50847">
    <property type="entry name" value="GRAM_POS_ANCHORING"/>
    <property type="match status" value="1"/>
</dbReference>
<evidence type="ECO:0000313" key="9">
    <source>
        <dbReference type="EMBL" id="EMC25528.1"/>
    </source>
</evidence>
<comment type="caution">
    <text evidence="9">The sequence shown here is derived from an EMBL/GenBank/DDBJ whole genome shotgun (WGS) entry which is preliminary data.</text>
</comment>
<name>A0A829BXF9_STRMG</name>
<feature type="compositionally biased region" description="Polar residues" evidence="5">
    <location>
        <begin position="48"/>
        <end position="80"/>
    </location>
</feature>
<feature type="region of interest" description="Disordered" evidence="5">
    <location>
        <begin position="406"/>
        <end position="473"/>
    </location>
</feature>
<feature type="compositionally biased region" description="Polar residues" evidence="5">
    <location>
        <begin position="408"/>
        <end position="424"/>
    </location>
</feature>
<gene>
    <name evidence="9" type="ORF">SMU82_00915</name>
</gene>
<feature type="region of interest" description="Disordered" evidence="5">
    <location>
        <begin position="40"/>
        <end position="152"/>
    </location>
</feature>
<keyword evidence="6" id="KW-0812">Transmembrane</keyword>
<keyword evidence="1" id="KW-0134">Cell wall</keyword>
<feature type="compositionally biased region" description="Low complexity" evidence="5">
    <location>
        <begin position="143"/>
        <end position="152"/>
    </location>
</feature>
<reference evidence="9 10" key="1">
    <citation type="journal article" date="2013" name="Mol. Biol. Evol.">
        <title>Evolutionary and population genomics of the cavity causing bacteria Streptococcus mutans.</title>
        <authorList>
            <person name="Cornejo O.E."/>
            <person name="Lefebure T."/>
            <person name="Pavinski Bitar P.D."/>
            <person name="Lang P."/>
            <person name="Richards V.P."/>
            <person name="Eilertson K."/>
            <person name="Do T."/>
            <person name="Beighton D."/>
            <person name="Zeng L."/>
            <person name="Ahn S.J."/>
            <person name="Burne R.A."/>
            <person name="Siepel A."/>
            <person name="Bustamante C.D."/>
            <person name="Stanhope M.J."/>
        </authorList>
    </citation>
    <scope>NUCLEOTIDE SEQUENCE [LARGE SCALE GENOMIC DNA]</scope>
    <source>
        <strain evidence="9 10">SM6</strain>
    </source>
</reference>
<dbReference type="NCBIfam" id="TIGR01167">
    <property type="entry name" value="LPXTG_anchor"/>
    <property type="match status" value="1"/>
</dbReference>
<dbReference type="InterPro" id="IPR021197">
    <property type="entry name" value="Cross-wall-target_lipo_motif"/>
</dbReference>
<keyword evidence="2" id="KW-0964">Secreted</keyword>
<evidence type="ECO:0000256" key="3">
    <source>
        <dbReference type="ARBA" id="ARBA00022729"/>
    </source>
</evidence>
<keyword evidence="6" id="KW-0472">Membrane</keyword>
<dbReference type="RefSeq" id="WP_002283569.1">
    <property type="nucleotide sequence ID" value="NZ_AHSR01000004.1"/>
</dbReference>
<dbReference type="Proteomes" id="UP000011676">
    <property type="component" value="Unassembled WGS sequence"/>
</dbReference>
<feature type="compositionally biased region" description="Basic and acidic residues" evidence="5">
    <location>
        <begin position="455"/>
        <end position="464"/>
    </location>
</feature>
<organism evidence="9 10">
    <name type="scientific">Streptococcus mutans SM6</name>
    <dbReference type="NCBI Taxonomy" id="857119"/>
    <lineage>
        <taxon>Bacteria</taxon>
        <taxon>Bacillati</taxon>
        <taxon>Bacillota</taxon>
        <taxon>Bacilli</taxon>
        <taxon>Lactobacillales</taxon>
        <taxon>Streptococcaceae</taxon>
        <taxon>Streptococcus</taxon>
    </lineage>
</organism>
<dbReference type="Pfam" id="PF00746">
    <property type="entry name" value="Gram_pos_anchor"/>
    <property type="match status" value="1"/>
</dbReference>
<keyword evidence="3 7" id="KW-0732">Signal</keyword>
<dbReference type="NCBIfam" id="TIGR03726">
    <property type="entry name" value="strep_RK_lipo"/>
    <property type="match status" value="1"/>
</dbReference>
<evidence type="ECO:0000313" key="10">
    <source>
        <dbReference type="Proteomes" id="UP000011676"/>
    </source>
</evidence>
<dbReference type="EMBL" id="AHSR01000004">
    <property type="protein sequence ID" value="EMC25528.1"/>
    <property type="molecule type" value="Genomic_DNA"/>
</dbReference>
<evidence type="ECO:0000256" key="2">
    <source>
        <dbReference type="ARBA" id="ARBA00022525"/>
    </source>
</evidence>
<evidence type="ECO:0000256" key="6">
    <source>
        <dbReference type="SAM" id="Phobius"/>
    </source>
</evidence>
<dbReference type="AlphaFoldDB" id="A0A829BXF9"/>
<keyword evidence="4" id="KW-0572">Peptidoglycan-anchor</keyword>
<evidence type="ECO:0000256" key="5">
    <source>
        <dbReference type="SAM" id="MobiDB-lite"/>
    </source>
</evidence>
<protein>
    <recommendedName>
        <fullName evidence="8">Gram-positive cocci surface proteins LPxTG domain-containing protein</fullName>
    </recommendedName>
</protein>
<sequence length="507" mass="55334">MEQKIFSKRKSKIAGLCGAILTTTVVALASGTVIEADETIEQPVAAETVSQADGDNPEQTTSVQQETAPQQTETSQSSDATVDREESATSPSDEQIVSQNDSNSSSQIDQTIADTNRSDSDHISKTSAATTEDQEEKVNSAKAQTAAATNNQDTRYSAKDAYGNSNFNKTLTEFEKRANVADVTYDGVRDEYIVVNDPSAPYVPNANEIAKYLKEYLTELRNINNIAIPVPSVDQVMQKYAQDRANEEANEKNGLDHDTNLPIPNNLTWVAEDGHLDMDSSIQSKSQEGYTLASDKATAYYLALNWFSDYFNIYDDPNDGLKSFGHAVSILSDGGTGMGLGLASGQDNEKGMWYAQLEFGGNDNEDNTNDFSSLKNGKGEWVLYYKGSPVKFLPNTTFWYVKKGTSPDAASTPHNSDKPSFQSSKDLDPNFKADNRFQKGKEASVHQAIPATFKSHRDEVDNKDQNSLSAQLPDTGVQKNNQLALMALGTGLILLSGLLLSKRKSLK</sequence>
<feature type="transmembrane region" description="Helical" evidence="6">
    <location>
        <begin position="483"/>
        <end position="501"/>
    </location>
</feature>
<feature type="chain" id="PRO_5038722656" description="Gram-positive cocci surface proteins LPxTG domain-containing protein" evidence="7">
    <location>
        <begin position="30"/>
        <end position="507"/>
    </location>
</feature>
<proteinExistence type="predicted"/>
<keyword evidence="6" id="KW-1133">Transmembrane helix</keyword>
<feature type="signal peptide" evidence="7">
    <location>
        <begin position="1"/>
        <end position="29"/>
    </location>
</feature>
<feature type="compositionally biased region" description="Low complexity" evidence="5">
    <location>
        <begin position="95"/>
        <end position="110"/>
    </location>
</feature>
<evidence type="ECO:0000256" key="1">
    <source>
        <dbReference type="ARBA" id="ARBA00022512"/>
    </source>
</evidence>
<accession>A0A829BXF9</accession>
<evidence type="ECO:0000256" key="4">
    <source>
        <dbReference type="ARBA" id="ARBA00023088"/>
    </source>
</evidence>
<evidence type="ECO:0000259" key="8">
    <source>
        <dbReference type="PROSITE" id="PS50847"/>
    </source>
</evidence>
<evidence type="ECO:0000256" key="7">
    <source>
        <dbReference type="SAM" id="SignalP"/>
    </source>
</evidence>
<dbReference type="InterPro" id="IPR019931">
    <property type="entry name" value="LPXTG_anchor"/>
</dbReference>
<feature type="domain" description="Gram-positive cocci surface proteins LPxTG" evidence="8">
    <location>
        <begin position="472"/>
        <end position="507"/>
    </location>
</feature>
<feature type="compositionally biased region" description="Basic and acidic residues" evidence="5">
    <location>
        <begin position="425"/>
        <end position="444"/>
    </location>
</feature>